<keyword evidence="3" id="KW-0285">Flavoprotein</keyword>
<evidence type="ECO:0000259" key="6">
    <source>
        <dbReference type="Pfam" id="PF02770"/>
    </source>
</evidence>
<keyword evidence="4" id="KW-0274">FAD</keyword>
<feature type="domain" description="Acyl-CoA dehydrogenase/oxidase C-terminal" evidence="5">
    <location>
        <begin position="306"/>
        <end position="370"/>
    </location>
</feature>
<name>A0A0W8FQM2_9ZZZZ</name>
<dbReference type="InterPro" id="IPR036250">
    <property type="entry name" value="AcylCo_DH-like_C"/>
</dbReference>
<dbReference type="PANTHER" id="PTHR43884:SF12">
    <property type="entry name" value="ISOVALERYL-COA DEHYDROGENASE, MITOCHONDRIAL-RELATED"/>
    <property type="match status" value="1"/>
</dbReference>
<reference evidence="8" key="1">
    <citation type="journal article" date="2015" name="Proc. Natl. Acad. Sci. U.S.A.">
        <title>Networks of energetic and metabolic interactions define dynamics in microbial communities.</title>
        <authorList>
            <person name="Embree M."/>
            <person name="Liu J.K."/>
            <person name="Al-Bassam M.M."/>
            <person name="Zengler K."/>
        </authorList>
    </citation>
    <scope>NUCLEOTIDE SEQUENCE</scope>
</reference>
<evidence type="ECO:0000256" key="2">
    <source>
        <dbReference type="ARBA" id="ARBA00009347"/>
    </source>
</evidence>
<dbReference type="SUPFAM" id="SSF56645">
    <property type="entry name" value="Acyl-CoA dehydrogenase NM domain-like"/>
    <property type="match status" value="1"/>
</dbReference>
<dbReference type="Gene3D" id="2.40.110.10">
    <property type="entry name" value="Butyryl-CoA Dehydrogenase, subunit A, domain 2"/>
    <property type="match status" value="1"/>
</dbReference>
<feature type="domain" description="Acyl-CoA oxidase/dehydrogenase middle" evidence="6">
    <location>
        <begin position="175"/>
        <end position="277"/>
    </location>
</feature>
<proteinExistence type="inferred from homology"/>
<dbReference type="EC" id="1.3.8.1" evidence="8"/>
<accession>A0A0W8FQM2</accession>
<dbReference type="PANTHER" id="PTHR43884">
    <property type="entry name" value="ACYL-COA DEHYDROGENASE"/>
    <property type="match status" value="1"/>
</dbReference>
<evidence type="ECO:0000313" key="8">
    <source>
        <dbReference type="EMBL" id="KUG23224.1"/>
    </source>
</evidence>
<evidence type="ECO:0000259" key="5">
    <source>
        <dbReference type="Pfam" id="PF00441"/>
    </source>
</evidence>
<feature type="domain" description="Acyl-CoA dehydrogenase/oxidase C-terminal" evidence="5">
    <location>
        <begin position="435"/>
        <end position="500"/>
    </location>
</feature>
<dbReference type="InterPro" id="IPR046373">
    <property type="entry name" value="Acyl-CoA_Oxase/DH_mid-dom_sf"/>
</dbReference>
<organism evidence="8">
    <name type="scientific">hydrocarbon metagenome</name>
    <dbReference type="NCBI Taxonomy" id="938273"/>
    <lineage>
        <taxon>unclassified sequences</taxon>
        <taxon>metagenomes</taxon>
        <taxon>ecological metagenomes</taxon>
    </lineage>
</organism>
<evidence type="ECO:0000256" key="1">
    <source>
        <dbReference type="ARBA" id="ARBA00001974"/>
    </source>
</evidence>
<sequence length="516" mass="57400">MTEPGQYSIPKGGVMISPKESSILLNREPRFEDTFCSLQAIPRLPKGMLKETKDAIAYAKKFNDEVIRPLALDIDRQTYADPEYLPWDLVKKVNEWGFYTMFIPRLFGGQGINMPASSYVVEELASACVGIANVVGVHYLGVIGVMGSWNSALTNKIFRDVAEGQRTGNPCLISLAITEPGAGTDVEEVELIDKGRVSCYAQKVKGGYIVNGSKVFISMGHVSTWCCLIAYTDLKKPSDNTITFAVKTGTKGFSFGKHEDKMGQRCCPASELIFEDCFISDENVLSNSKEIPPSKTRNVREIVEQYIQYAVGVTRPAVGAFGTGVARGAYETALKFASETEVDGKLLINHEWAQMMLADMYKNVVIGRLSYVEANYSNGLPGGIYDILQMKPVYYYSKYVPKVFLDLFVSPFLKLKIMNRIFFKLYVDGQSVEEQRRCSGWSSLAKVVGTDMGMKNCQMALELMGQAGLRHENGAEKILRDAKLLQIYEGTNQLNRINLFANLIGRSIPQARAFEE</sequence>
<dbReference type="GO" id="GO:0016937">
    <property type="term" value="F:short-chain fatty acyl-CoA dehydrogenase activity"/>
    <property type="evidence" value="ECO:0007669"/>
    <property type="project" value="UniProtKB-EC"/>
</dbReference>
<dbReference type="InterPro" id="IPR037069">
    <property type="entry name" value="AcylCoA_DH/ox_N_sf"/>
</dbReference>
<dbReference type="InterPro" id="IPR009075">
    <property type="entry name" value="AcylCo_DH/oxidase_C"/>
</dbReference>
<dbReference type="Gene3D" id="1.20.140.10">
    <property type="entry name" value="Butyryl-CoA Dehydrogenase, subunit A, domain 3"/>
    <property type="match status" value="1"/>
</dbReference>
<dbReference type="EMBL" id="LNQE01000915">
    <property type="protein sequence ID" value="KUG23224.1"/>
    <property type="molecule type" value="Genomic_DNA"/>
</dbReference>
<keyword evidence="8" id="KW-0560">Oxidoreductase</keyword>
<comment type="similarity">
    <text evidence="2">Belongs to the acyl-CoA dehydrogenase family.</text>
</comment>
<dbReference type="AlphaFoldDB" id="A0A0W8FQM2"/>
<evidence type="ECO:0000256" key="3">
    <source>
        <dbReference type="ARBA" id="ARBA00022630"/>
    </source>
</evidence>
<dbReference type="Pfam" id="PF00441">
    <property type="entry name" value="Acyl-CoA_dh_1"/>
    <property type="match status" value="2"/>
</dbReference>
<comment type="caution">
    <text evidence="8">The sequence shown here is derived from an EMBL/GenBank/DDBJ whole genome shotgun (WGS) entry which is preliminary data.</text>
</comment>
<feature type="domain" description="Acyl-CoA dehydrogenase/oxidase N-terminal" evidence="7">
    <location>
        <begin position="54"/>
        <end position="141"/>
    </location>
</feature>
<dbReference type="Pfam" id="PF02770">
    <property type="entry name" value="Acyl-CoA_dh_M"/>
    <property type="match status" value="1"/>
</dbReference>
<evidence type="ECO:0000259" key="7">
    <source>
        <dbReference type="Pfam" id="PF02771"/>
    </source>
</evidence>
<dbReference type="Gene3D" id="1.10.540.10">
    <property type="entry name" value="Acyl-CoA dehydrogenase/oxidase, N-terminal domain"/>
    <property type="match status" value="1"/>
</dbReference>
<evidence type="ECO:0000256" key="4">
    <source>
        <dbReference type="ARBA" id="ARBA00022827"/>
    </source>
</evidence>
<dbReference type="Pfam" id="PF02771">
    <property type="entry name" value="Acyl-CoA_dh_N"/>
    <property type="match status" value="1"/>
</dbReference>
<dbReference type="InterPro" id="IPR009100">
    <property type="entry name" value="AcylCoA_DH/oxidase_NM_dom_sf"/>
</dbReference>
<dbReference type="InterPro" id="IPR006091">
    <property type="entry name" value="Acyl-CoA_Oxase/DH_mid-dom"/>
</dbReference>
<protein>
    <submittedName>
        <fullName evidence="8">Acyl-coa dehydrogenase, short-chain specific</fullName>
        <ecNumber evidence="8">1.3.8.1</ecNumber>
    </submittedName>
</protein>
<dbReference type="GO" id="GO:0050660">
    <property type="term" value="F:flavin adenine dinucleotide binding"/>
    <property type="evidence" value="ECO:0007669"/>
    <property type="project" value="InterPro"/>
</dbReference>
<comment type="cofactor">
    <cofactor evidence="1">
        <name>FAD</name>
        <dbReference type="ChEBI" id="CHEBI:57692"/>
    </cofactor>
</comment>
<gene>
    <name evidence="8" type="ORF">ASZ90_006984</name>
</gene>
<dbReference type="SUPFAM" id="SSF47203">
    <property type="entry name" value="Acyl-CoA dehydrogenase C-terminal domain-like"/>
    <property type="match status" value="1"/>
</dbReference>
<dbReference type="InterPro" id="IPR013786">
    <property type="entry name" value="AcylCoA_DH/ox_N"/>
</dbReference>